<accession>C5FNF3</accession>
<feature type="compositionally biased region" description="Basic and acidic residues" evidence="1">
    <location>
        <begin position="267"/>
        <end position="276"/>
    </location>
</feature>
<evidence type="ECO:0000313" key="3">
    <source>
        <dbReference type="Proteomes" id="UP000002035"/>
    </source>
</evidence>
<evidence type="ECO:0000313" key="2">
    <source>
        <dbReference type="EMBL" id="EEQ31567.1"/>
    </source>
</evidence>
<proteinExistence type="predicted"/>
<dbReference type="PANTHER" id="PTHR39610">
    <property type="entry name" value="BZIP DOMAIN-CONTAINING PROTEIN-RELATED"/>
    <property type="match status" value="1"/>
</dbReference>
<feature type="compositionally biased region" description="Low complexity" evidence="1">
    <location>
        <begin position="328"/>
        <end position="342"/>
    </location>
</feature>
<feature type="region of interest" description="Disordered" evidence="1">
    <location>
        <begin position="304"/>
        <end position="361"/>
    </location>
</feature>
<dbReference type="OMA" id="IFATADP"/>
<feature type="compositionally biased region" description="Polar residues" evidence="1">
    <location>
        <begin position="113"/>
        <end position="127"/>
    </location>
</feature>
<dbReference type="VEuPathDB" id="FungiDB:MCYG_04386"/>
<reference evidence="3" key="1">
    <citation type="journal article" date="2012" name="MBio">
        <title>Comparative genome analysis of Trichophyton rubrum and related dermatophytes reveals candidate genes involved in infection.</title>
        <authorList>
            <person name="Martinez D.A."/>
            <person name="Oliver B.G."/>
            <person name="Graeser Y."/>
            <person name="Goldberg J.M."/>
            <person name="Li W."/>
            <person name="Martinez-Rossi N.M."/>
            <person name="Monod M."/>
            <person name="Shelest E."/>
            <person name="Barton R.C."/>
            <person name="Birch E."/>
            <person name="Brakhage A.A."/>
            <person name="Chen Z."/>
            <person name="Gurr S.J."/>
            <person name="Heiman D."/>
            <person name="Heitman J."/>
            <person name="Kosti I."/>
            <person name="Rossi A."/>
            <person name="Saif S."/>
            <person name="Samalova M."/>
            <person name="Saunders C.W."/>
            <person name="Shea T."/>
            <person name="Summerbell R.C."/>
            <person name="Xu J."/>
            <person name="Young S."/>
            <person name="Zeng Q."/>
            <person name="Birren B.W."/>
            <person name="Cuomo C.A."/>
            <person name="White T.C."/>
        </authorList>
    </citation>
    <scope>NUCLEOTIDE SEQUENCE [LARGE SCALE GENOMIC DNA]</scope>
    <source>
        <strain evidence="3">ATCC MYA-4605 / CBS 113480</strain>
    </source>
</reference>
<feature type="compositionally biased region" description="Polar residues" evidence="1">
    <location>
        <begin position="343"/>
        <end position="355"/>
    </location>
</feature>
<dbReference type="EMBL" id="DS995704">
    <property type="protein sequence ID" value="EEQ31567.1"/>
    <property type="molecule type" value="Genomic_DNA"/>
</dbReference>
<feature type="region of interest" description="Disordered" evidence="1">
    <location>
        <begin position="175"/>
        <end position="276"/>
    </location>
</feature>
<dbReference type="OrthoDB" id="5407781at2759"/>
<feature type="compositionally biased region" description="Polar residues" evidence="1">
    <location>
        <begin position="222"/>
        <end position="236"/>
    </location>
</feature>
<keyword evidence="3" id="KW-1185">Reference proteome</keyword>
<feature type="region of interest" description="Disordered" evidence="1">
    <location>
        <begin position="1"/>
        <end position="143"/>
    </location>
</feature>
<dbReference type="PANTHER" id="PTHR39610:SF2">
    <property type="entry name" value="BZIP DOMAIN-CONTAINING PROTEIN"/>
    <property type="match status" value="1"/>
</dbReference>
<feature type="compositionally biased region" description="Low complexity" evidence="1">
    <location>
        <begin position="7"/>
        <end position="47"/>
    </location>
</feature>
<name>C5FNF3_ARTOC</name>
<sequence>MPPDLNSLPPSRSTSSSPYQTRRVSNSMDSSNSSVARSLSPRSSSISLQATATMNAAADSSRRSSSGAHLGSPQTRPSERRRSGANLNANLHEASYSDPTGTESPQNRRHRSSFGSLFRTHSPTSIAGSPVIATGDPHHQRTPSLGELHQELEQEQEAQVNRLLLMIRNQQAQLQQLQQSQQQPPTAGGTAIDDSTPTSERSFSFPAIPPLPAPGQRASFPMGSSLSARRGSSTAMTPHAPIHPSGSQAETGTSTGSNDWLQLSESNGRRGSRDESAYYQAETAALSRENQMLKVRIRELERQVAELTASGTNPPPQPASQPAENVQPTPTDTSTTTPATTTGSAVESGPQTPATPTEDKP</sequence>
<dbReference type="eggNOG" id="ENOG502S92C">
    <property type="taxonomic scope" value="Eukaryota"/>
</dbReference>
<dbReference type="GeneID" id="9229760"/>
<evidence type="ECO:0000256" key="1">
    <source>
        <dbReference type="SAM" id="MobiDB-lite"/>
    </source>
</evidence>
<protein>
    <submittedName>
        <fullName evidence="2">Uncharacterized protein</fullName>
    </submittedName>
</protein>
<dbReference type="Proteomes" id="UP000002035">
    <property type="component" value="Unassembled WGS sequence"/>
</dbReference>
<dbReference type="RefSeq" id="XP_002846649.1">
    <property type="nucleotide sequence ID" value="XM_002846603.1"/>
</dbReference>
<feature type="compositionally biased region" description="Polar residues" evidence="1">
    <location>
        <begin position="193"/>
        <end position="202"/>
    </location>
</feature>
<dbReference type="HOGENOM" id="CLU_053549_1_0_1"/>
<gene>
    <name evidence="2" type="ORF">MCYG_04386</name>
</gene>
<feature type="compositionally biased region" description="Polar residues" evidence="1">
    <location>
        <begin position="245"/>
        <end position="266"/>
    </location>
</feature>
<organism evidence="2 3">
    <name type="scientific">Arthroderma otae (strain ATCC MYA-4605 / CBS 113480)</name>
    <name type="common">Microsporum canis</name>
    <dbReference type="NCBI Taxonomy" id="554155"/>
    <lineage>
        <taxon>Eukaryota</taxon>
        <taxon>Fungi</taxon>
        <taxon>Dikarya</taxon>
        <taxon>Ascomycota</taxon>
        <taxon>Pezizomycotina</taxon>
        <taxon>Eurotiomycetes</taxon>
        <taxon>Eurotiomycetidae</taxon>
        <taxon>Onygenales</taxon>
        <taxon>Arthrodermataceae</taxon>
        <taxon>Microsporum</taxon>
    </lineage>
</organism>
<dbReference type="AlphaFoldDB" id="C5FNF3"/>